<dbReference type="SUPFAM" id="SSF53474">
    <property type="entry name" value="alpha/beta-Hydrolases"/>
    <property type="match status" value="1"/>
</dbReference>
<accession>A0A7U2F4M8</accession>
<dbReference type="OrthoDB" id="3057168at2759"/>
<dbReference type="Pfam" id="PF09994">
    <property type="entry name" value="T6SS_Tle1-like_cat"/>
    <property type="match status" value="1"/>
</dbReference>
<organism evidence="2 3">
    <name type="scientific">Phaeosphaeria nodorum (strain SN15 / ATCC MYA-4574 / FGSC 10173)</name>
    <name type="common">Glume blotch fungus</name>
    <name type="synonym">Parastagonospora nodorum</name>
    <dbReference type="NCBI Taxonomy" id="321614"/>
    <lineage>
        <taxon>Eukaryota</taxon>
        <taxon>Fungi</taxon>
        <taxon>Dikarya</taxon>
        <taxon>Ascomycota</taxon>
        <taxon>Pezizomycotina</taxon>
        <taxon>Dothideomycetes</taxon>
        <taxon>Pleosporomycetidae</taxon>
        <taxon>Pleosporales</taxon>
        <taxon>Pleosporineae</taxon>
        <taxon>Phaeosphaeriaceae</taxon>
        <taxon>Parastagonospora</taxon>
    </lineage>
</organism>
<dbReference type="PANTHER" id="PTHR33840">
    <property type="match status" value="1"/>
</dbReference>
<dbReference type="EMBL" id="CP069030">
    <property type="protein sequence ID" value="QRC98649.1"/>
    <property type="molecule type" value="Genomic_DNA"/>
</dbReference>
<dbReference type="PANTHER" id="PTHR33840:SF16">
    <property type="entry name" value="DUF2235 DOMAIN-CONTAINING PROTEIN"/>
    <property type="match status" value="1"/>
</dbReference>
<proteinExistence type="predicted"/>
<dbReference type="InterPro" id="IPR029058">
    <property type="entry name" value="AB_hydrolase_fold"/>
</dbReference>
<keyword evidence="3" id="KW-1185">Reference proteome</keyword>
<dbReference type="Proteomes" id="UP000663193">
    <property type="component" value="Chromosome 8"/>
</dbReference>
<name>A0A7U2F4M8_PHANO</name>
<dbReference type="KEGG" id="pno:SNOG_04694"/>
<sequence length="576" mass="66192">MADKAWGRRLVICCDGTWQSSVGLDQNVPSNVTKLCRLVARVGTDQHDPSKKFHQIVYYDSGVGTGDLSKSEARRQGGTGAGLAENVIEAYNFIVMNYEPGDEIFCFGFSRGAYTARAVAGLVSDIGVIKPIHMQSFPDLYRTYMTNDEGLEFRETKGWKWFTEGKLSKQGEEWSKQGVSYNHKNPQQLAEWWEIIPHGELAVSPESRNVKVVGVFDTVGSLGVPDVLGINLAWKRTKYGFHNVKLTEHIEHAYQALALDERRKPFRPTLWYVPKELVDDPKKPTPELKQVWFPGVHINVGGGSDDCFTEMKGDNENISQASLVWMLQCISPHLTIDQSAFNNSLEQYKRWLFHIRFACTYHHPTKWDRIKAHLPKVPIIPIIHPARSELDPPRRDPPHKHPEFDFSWGTGPIVDSFGGIYHFVGSHSRRPGGEDVEVYNQEEDVWSWEPLRSLGDTNEYIHPIAYHRSLICGWEKHSPLRKGWTREYRRGEDGRGRYWWYMRKGDETITLPEWAILPDLSQTPNFERAWYGKCEKTKRTLDGLKKVKEYGTNDFLAVLDQDIDFGFDVKPQNLWP</sequence>
<reference evidence="3" key="1">
    <citation type="journal article" date="2021" name="BMC Genomics">
        <title>Chromosome-level genome assembly and manually-curated proteome of model necrotroph Parastagonospora nodorum Sn15 reveals a genome-wide trove of candidate effector homologs, and redundancy of virulence-related functions within an accessory chromosome.</title>
        <authorList>
            <person name="Bertazzoni S."/>
            <person name="Jones D.A.B."/>
            <person name="Phan H.T."/>
            <person name="Tan K.-C."/>
            <person name="Hane J.K."/>
        </authorList>
    </citation>
    <scope>NUCLEOTIDE SEQUENCE [LARGE SCALE GENOMIC DNA]</scope>
    <source>
        <strain evidence="3">SN15 / ATCC MYA-4574 / FGSC 10173)</strain>
    </source>
</reference>
<dbReference type="InterPro" id="IPR018712">
    <property type="entry name" value="Tle1-like_cat"/>
</dbReference>
<gene>
    <name evidence="2" type="ORF">JI435_046940</name>
</gene>
<evidence type="ECO:0000259" key="1">
    <source>
        <dbReference type="Pfam" id="PF09994"/>
    </source>
</evidence>
<feature type="domain" description="T6SS Phospholipase effector Tle1-like catalytic" evidence="1">
    <location>
        <begin position="8"/>
        <end position="328"/>
    </location>
</feature>
<dbReference type="AlphaFoldDB" id="A0A7U2F4M8"/>
<evidence type="ECO:0000313" key="3">
    <source>
        <dbReference type="Proteomes" id="UP000663193"/>
    </source>
</evidence>
<evidence type="ECO:0000313" key="2">
    <source>
        <dbReference type="EMBL" id="QRC98649.1"/>
    </source>
</evidence>
<protein>
    <recommendedName>
        <fullName evidence="1">T6SS Phospholipase effector Tle1-like catalytic domain-containing protein</fullName>
    </recommendedName>
</protein>
<dbReference type="VEuPathDB" id="FungiDB:JI435_046940"/>
<dbReference type="OMA" id="IMCFGFS"/>
<dbReference type="RefSeq" id="XP_001795106.1">
    <property type="nucleotide sequence ID" value="XM_001795054.1"/>
</dbReference>